<evidence type="ECO:0000256" key="7">
    <source>
        <dbReference type="ARBA" id="ARBA00023224"/>
    </source>
</evidence>
<dbReference type="Pfam" id="PF00001">
    <property type="entry name" value="7tm_1"/>
    <property type="match status" value="1"/>
</dbReference>
<dbReference type="OrthoDB" id="6096660at2759"/>
<dbReference type="SUPFAM" id="SSF81321">
    <property type="entry name" value="Family A G protein-coupled receptor-like"/>
    <property type="match status" value="1"/>
</dbReference>
<keyword evidence="7" id="KW-0807">Transducer</keyword>
<dbReference type="Gene3D" id="1.20.1070.10">
    <property type="entry name" value="Rhodopsin 7-helix transmembrane proteins"/>
    <property type="match status" value="2"/>
</dbReference>
<dbReference type="GeneID" id="100893171"/>
<dbReference type="OMA" id="HATIPAI"/>
<evidence type="ECO:0000256" key="3">
    <source>
        <dbReference type="ARBA" id="ARBA00022989"/>
    </source>
</evidence>
<organism evidence="10 11">
    <name type="scientific">Strongylocentrotus purpuratus</name>
    <name type="common">Purple sea urchin</name>
    <dbReference type="NCBI Taxonomy" id="7668"/>
    <lineage>
        <taxon>Eukaryota</taxon>
        <taxon>Metazoa</taxon>
        <taxon>Echinodermata</taxon>
        <taxon>Eleutherozoa</taxon>
        <taxon>Echinozoa</taxon>
        <taxon>Echinoidea</taxon>
        <taxon>Euechinoidea</taxon>
        <taxon>Echinacea</taxon>
        <taxon>Camarodonta</taxon>
        <taxon>Echinidea</taxon>
        <taxon>Strongylocentrotidae</taxon>
        <taxon>Strongylocentrotus</taxon>
    </lineage>
</organism>
<proteinExistence type="predicted"/>
<keyword evidence="4" id="KW-0297">G-protein coupled receptor</keyword>
<reference evidence="11" key="1">
    <citation type="submission" date="2015-02" db="EMBL/GenBank/DDBJ databases">
        <title>Genome sequencing for Strongylocentrotus purpuratus.</title>
        <authorList>
            <person name="Murali S."/>
            <person name="Liu Y."/>
            <person name="Vee V."/>
            <person name="English A."/>
            <person name="Wang M."/>
            <person name="Skinner E."/>
            <person name="Han Y."/>
            <person name="Muzny D.M."/>
            <person name="Worley K.C."/>
            <person name="Gibbs R.A."/>
        </authorList>
    </citation>
    <scope>NUCLEOTIDE SEQUENCE</scope>
</reference>
<feature type="domain" description="G-protein coupled receptors family 1 profile" evidence="9">
    <location>
        <begin position="40"/>
        <end position="421"/>
    </location>
</feature>
<keyword evidence="11" id="KW-1185">Reference proteome</keyword>
<dbReference type="PANTHER" id="PTHR24238">
    <property type="entry name" value="G-PROTEIN COUPLED RECEPTOR"/>
    <property type="match status" value="1"/>
</dbReference>
<keyword evidence="6" id="KW-0675">Receptor</keyword>
<keyword evidence="3 8" id="KW-1133">Transmembrane helix</keyword>
<dbReference type="InterPro" id="IPR017452">
    <property type="entry name" value="GPCR_Rhodpsn_7TM"/>
</dbReference>
<accession>A0A7M7GH30</accession>
<dbReference type="CDD" id="cd00637">
    <property type="entry name" value="7tm_classA_rhodopsin-like"/>
    <property type="match status" value="1"/>
</dbReference>
<evidence type="ECO:0000313" key="10">
    <source>
        <dbReference type="EnsemblMetazoa" id="XP_003726583"/>
    </source>
</evidence>
<protein>
    <recommendedName>
        <fullName evidence="9">G-protein coupled receptors family 1 profile domain-containing protein</fullName>
    </recommendedName>
</protein>
<dbReference type="RefSeq" id="XP_003726583.2">
    <property type="nucleotide sequence ID" value="XM_003726535.2"/>
</dbReference>
<comment type="subcellular location">
    <subcellularLocation>
        <location evidence="1">Membrane</location>
        <topology evidence="1">Multi-pass membrane protein</topology>
    </subcellularLocation>
</comment>
<feature type="transmembrane region" description="Helical" evidence="8">
    <location>
        <begin position="23"/>
        <end position="47"/>
    </location>
</feature>
<feature type="transmembrane region" description="Helical" evidence="8">
    <location>
        <begin position="405"/>
        <end position="424"/>
    </location>
</feature>
<dbReference type="InterPro" id="IPR000276">
    <property type="entry name" value="GPCR_Rhodpsn"/>
</dbReference>
<keyword evidence="2 8" id="KW-0812">Transmembrane</keyword>
<dbReference type="PRINTS" id="PR00237">
    <property type="entry name" value="GPCRRHODOPSN"/>
</dbReference>
<dbReference type="KEGG" id="spu:100893171"/>
<feature type="transmembrane region" description="Helical" evidence="8">
    <location>
        <begin position="137"/>
        <end position="158"/>
    </location>
</feature>
<dbReference type="Proteomes" id="UP000007110">
    <property type="component" value="Unassembled WGS sequence"/>
</dbReference>
<evidence type="ECO:0000256" key="5">
    <source>
        <dbReference type="ARBA" id="ARBA00023136"/>
    </source>
</evidence>
<reference evidence="10" key="2">
    <citation type="submission" date="2021-01" db="UniProtKB">
        <authorList>
            <consortium name="EnsemblMetazoa"/>
        </authorList>
    </citation>
    <scope>IDENTIFICATION</scope>
</reference>
<dbReference type="InParanoid" id="A0A7M7GH30"/>
<dbReference type="AlphaFoldDB" id="A0A7M7GH30"/>
<feature type="transmembrane region" description="Helical" evidence="8">
    <location>
        <begin position="364"/>
        <end position="385"/>
    </location>
</feature>
<dbReference type="PANTHER" id="PTHR24238:SF47">
    <property type="entry name" value="ECDYSTEROIDS_DOPAMINE RECEPTOR-RELATED"/>
    <property type="match status" value="1"/>
</dbReference>
<dbReference type="EnsemblMetazoa" id="XM_003726535">
    <property type="protein sequence ID" value="XP_003726583"/>
    <property type="gene ID" value="LOC100893171"/>
</dbReference>
<dbReference type="GO" id="GO:0008528">
    <property type="term" value="F:G protein-coupled peptide receptor activity"/>
    <property type="evidence" value="ECO:0000318"/>
    <property type="project" value="GO_Central"/>
</dbReference>
<sequence>MNVTVLDDDREGQDDDDGINNNVAIILTYYALVLVIGIPGNVIILLIYGRKKRKTSTDVLIIGQGIVDFLACVFTPALIIRSCFYSLVTTGLCRFAYLAETSGAFMSLFFTTVISVDRYLAVCRPLRRHGRLTKRSSILASMVVVGLGVAINIPGTVFEVARLELRGDKCTQTISYMATLMMSVAFVLIFALSLITSSIMYMIIYAFLKKRAKIHDKLVGNTVPIATIQPSKVVKSLVTADSLNSNFKMHIDNSLFVENISTGITSIKTDNLSPTANSLPYSAGSIRLSRSDPMSKRTHLDPDGSCQVAIATHENAQSPPNPSQPSKQLSRSSFLSRLCRRQRPNRAGASKSKESDMGRKTTRMLLVITVYFFATWMPQIVHSVLSKNVLIAIDRNRVLDTIFEVLTALRLTNHIVNAFVYSVINDGFRTSLRQMFSLSRKK</sequence>
<feature type="transmembrane region" description="Helical" evidence="8">
    <location>
        <begin position="95"/>
        <end position="116"/>
    </location>
</feature>
<evidence type="ECO:0000256" key="1">
    <source>
        <dbReference type="ARBA" id="ARBA00004141"/>
    </source>
</evidence>
<keyword evidence="5 8" id="KW-0472">Membrane</keyword>
<dbReference type="PROSITE" id="PS50262">
    <property type="entry name" value="G_PROTEIN_RECEP_F1_2"/>
    <property type="match status" value="1"/>
</dbReference>
<evidence type="ECO:0000256" key="6">
    <source>
        <dbReference type="ARBA" id="ARBA00023170"/>
    </source>
</evidence>
<feature type="transmembrane region" description="Helical" evidence="8">
    <location>
        <begin position="178"/>
        <end position="208"/>
    </location>
</feature>
<evidence type="ECO:0000256" key="2">
    <source>
        <dbReference type="ARBA" id="ARBA00022692"/>
    </source>
</evidence>
<evidence type="ECO:0000259" key="9">
    <source>
        <dbReference type="PROSITE" id="PS50262"/>
    </source>
</evidence>
<name>A0A7M7GH30_STRPU</name>
<evidence type="ECO:0000313" key="11">
    <source>
        <dbReference type="Proteomes" id="UP000007110"/>
    </source>
</evidence>
<dbReference type="GO" id="GO:0005886">
    <property type="term" value="C:plasma membrane"/>
    <property type="evidence" value="ECO:0000318"/>
    <property type="project" value="GO_Central"/>
</dbReference>
<evidence type="ECO:0000256" key="4">
    <source>
        <dbReference type="ARBA" id="ARBA00023040"/>
    </source>
</evidence>
<dbReference type="SMART" id="SM01381">
    <property type="entry name" value="7TM_GPCR_Srsx"/>
    <property type="match status" value="1"/>
</dbReference>
<dbReference type="GO" id="GO:0007218">
    <property type="term" value="P:neuropeptide signaling pathway"/>
    <property type="evidence" value="ECO:0000318"/>
    <property type="project" value="GO_Central"/>
</dbReference>
<feature type="transmembrane region" description="Helical" evidence="8">
    <location>
        <begin position="59"/>
        <end position="80"/>
    </location>
</feature>
<evidence type="ECO:0000256" key="8">
    <source>
        <dbReference type="SAM" id="Phobius"/>
    </source>
</evidence>